<name>A0A1F7FJP7_UNCRA</name>
<dbReference type="AlphaFoldDB" id="A0A1F7FJP7"/>
<reference evidence="3 4" key="1">
    <citation type="journal article" date="2016" name="Nat. Commun.">
        <title>Thousands of microbial genomes shed light on interconnected biogeochemical processes in an aquifer system.</title>
        <authorList>
            <person name="Anantharaman K."/>
            <person name="Brown C.T."/>
            <person name="Hug L.A."/>
            <person name="Sharon I."/>
            <person name="Castelle C.J."/>
            <person name="Probst A.J."/>
            <person name="Thomas B.C."/>
            <person name="Singh A."/>
            <person name="Wilkins M.J."/>
            <person name="Karaoz U."/>
            <person name="Brodie E.L."/>
            <person name="Williams K.H."/>
            <person name="Hubbard S.S."/>
            <person name="Banfield J.F."/>
        </authorList>
    </citation>
    <scope>NUCLEOTIDE SEQUENCE [LARGE SCALE GENOMIC DNA]</scope>
</reference>
<dbReference type="GO" id="GO:0005975">
    <property type="term" value="P:carbohydrate metabolic process"/>
    <property type="evidence" value="ECO:0007669"/>
    <property type="project" value="InterPro"/>
</dbReference>
<feature type="domain" description="Glycosyl-hydrolase family 116 catalytic region" evidence="1">
    <location>
        <begin position="436"/>
        <end position="740"/>
    </location>
</feature>
<dbReference type="EMBL" id="MFYX01000017">
    <property type="protein sequence ID" value="OGK06939.1"/>
    <property type="molecule type" value="Genomic_DNA"/>
</dbReference>
<dbReference type="InterPro" id="IPR006775">
    <property type="entry name" value="GH116_catalytic"/>
</dbReference>
<dbReference type="Pfam" id="PF04685">
    <property type="entry name" value="DUF608"/>
    <property type="match status" value="1"/>
</dbReference>
<dbReference type="InterPro" id="IPR012341">
    <property type="entry name" value="6hp_glycosidase-like_sf"/>
</dbReference>
<dbReference type="InterPro" id="IPR024462">
    <property type="entry name" value="GH116_N"/>
</dbReference>
<evidence type="ECO:0000313" key="4">
    <source>
        <dbReference type="Proteomes" id="UP000179243"/>
    </source>
</evidence>
<dbReference type="PANTHER" id="PTHR12654:SF0">
    <property type="entry name" value="NON-LYSOSOMAL GLUCOSYLCERAMIDASE"/>
    <property type="match status" value="1"/>
</dbReference>
<dbReference type="GO" id="GO:0004553">
    <property type="term" value="F:hydrolase activity, hydrolyzing O-glycosyl compounds"/>
    <property type="evidence" value="ECO:0007669"/>
    <property type="project" value="InterPro"/>
</dbReference>
<dbReference type="Pfam" id="PF12215">
    <property type="entry name" value="Glyco_hydr_116N"/>
    <property type="match status" value="1"/>
</dbReference>
<dbReference type="Proteomes" id="UP000179243">
    <property type="component" value="Unassembled WGS sequence"/>
</dbReference>
<comment type="caution">
    <text evidence="3">The sequence shown here is derived from an EMBL/GenBank/DDBJ whole genome shotgun (WGS) entry which is preliminary data.</text>
</comment>
<dbReference type="Gene3D" id="1.50.10.10">
    <property type="match status" value="1"/>
</dbReference>
<evidence type="ECO:0000259" key="2">
    <source>
        <dbReference type="Pfam" id="PF12215"/>
    </source>
</evidence>
<feature type="domain" description="Glycosyl-hydrolase family 116 N-terminal" evidence="2">
    <location>
        <begin position="17"/>
        <end position="323"/>
    </location>
</feature>
<dbReference type="SUPFAM" id="SSF48208">
    <property type="entry name" value="Six-hairpin glycosidases"/>
    <property type="match status" value="1"/>
</dbReference>
<sequence length="808" mass="89917">MAKKSVSYAGDKLNRIAFPLGGMGAGTICIEGTGALSHVSLHHKPDIHNEPMIFAGLSVKAPGRERIARVLEGPVPEWKYFGQANAGEGLKFKSYGLPRFGMCSFGAQFPFASIELSDAKLPTKATVLAWSPFTPGNSDDSSLPVAALEYRFKNTSKIPVQAVFSYNSANFMEIEQANGGYAVTSIRNGFVLSQKASKRAPAANGAFAIQCDDPRTKVNCAWFRGGWFDPRTMAWTNVEQGVCVAASPVSQDRPSPGGSIYVPFTLGPGKEKRIIVRMCWYVPKSDQRWPEEKDSLETYVPWYAGKFPNIAAVATYWEKNYSRLREASLQFSDCLFSSTLPTEIVDAVSSNLSILKSPTVLRQKDGRFWAWEGCEDSKGSCAGSCTHVWNYAQALPHLFPDLERTMRETEFFESQNKTGYQAFRAALPIGPRKQDFHAAADGQLGGIIKVYREWRISGDHAWLKKMWPAVRKSLEYCIKTWDPDHEGIFKEPHHNTYDIEFWGPNGMCTSFYLGALCAAAAMGTALDENIALYETLAQKSKRHIETQLFNGEYFFQKVTWKGLRTKDPTKLQTFSWNIEYSSEAIALLKKEGPKYQYGTGCLSDGVIGAWMAEVCGLGILMDRKKVVSHLKAVHKYNFKKDLSAHANPQRPGYALGKEGGLLLCTWPKGGKPSLPFVYSDEVWTGIEYQVASHLIMNGEVKKGLDIVAACRARYNGRVRNPFNEYECGHWYARALASYALLQAYSGIRYDAVDKVLFMKPVIQGDFQCFFSTATGYGLAGVKKGKAFVDVKSGVIKIKEIKCRGVIHR</sequence>
<accession>A0A1F7FJP7</accession>
<organism evidence="3 4">
    <name type="scientific">Candidatus Raymondbacteria bacterium RIFOXYD12_FULL_49_13</name>
    <dbReference type="NCBI Taxonomy" id="1817890"/>
    <lineage>
        <taxon>Bacteria</taxon>
        <taxon>Raymondiibacteriota</taxon>
    </lineage>
</organism>
<dbReference type="InterPro" id="IPR052566">
    <property type="entry name" value="Non-lysos_glucosylceramidase"/>
</dbReference>
<dbReference type="InterPro" id="IPR008928">
    <property type="entry name" value="6-hairpin_glycosidase_sf"/>
</dbReference>
<evidence type="ECO:0000313" key="3">
    <source>
        <dbReference type="EMBL" id="OGK06939.1"/>
    </source>
</evidence>
<proteinExistence type="predicted"/>
<evidence type="ECO:0000259" key="1">
    <source>
        <dbReference type="Pfam" id="PF04685"/>
    </source>
</evidence>
<dbReference type="PANTHER" id="PTHR12654">
    <property type="entry name" value="BILE ACID BETA-GLUCOSIDASE-RELATED"/>
    <property type="match status" value="1"/>
</dbReference>
<gene>
    <name evidence="3" type="ORF">A2519_05855</name>
</gene>
<evidence type="ECO:0008006" key="5">
    <source>
        <dbReference type="Google" id="ProtNLM"/>
    </source>
</evidence>
<protein>
    <recommendedName>
        <fullName evidence="5">Glycosyl-hydrolase family 116 catalytic region domain-containing protein</fullName>
    </recommendedName>
</protein>